<gene>
    <name evidence="7" type="ORF">KFL_000530140</name>
</gene>
<dbReference type="Gene3D" id="6.10.140.2220">
    <property type="match status" value="1"/>
</dbReference>
<dbReference type="GO" id="GO:0008270">
    <property type="term" value="F:zinc ion binding"/>
    <property type="evidence" value="ECO:0007669"/>
    <property type="project" value="UniProtKB-KW"/>
</dbReference>
<dbReference type="EMBL" id="DF237002">
    <property type="protein sequence ID" value="GAQ80386.1"/>
    <property type="molecule type" value="Genomic_DNA"/>
</dbReference>
<dbReference type="InterPro" id="IPR002893">
    <property type="entry name" value="Znf_MYND"/>
</dbReference>
<keyword evidence="3" id="KW-0862">Zinc</keyword>
<dbReference type="Pfam" id="PF01753">
    <property type="entry name" value="zf-MYND"/>
    <property type="match status" value="1"/>
</dbReference>
<dbReference type="AlphaFoldDB" id="A0A1Y1HV21"/>
<keyword evidence="2 4" id="KW-0863">Zinc-finger</keyword>
<dbReference type="PROSITE" id="PS01360">
    <property type="entry name" value="ZF_MYND_1"/>
    <property type="match status" value="1"/>
</dbReference>
<evidence type="ECO:0000256" key="1">
    <source>
        <dbReference type="ARBA" id="ARBA00022723"/>
    </source>
</evidence>
<dbReference type="Proteomes" id="UP000054558">
    <property type="component" value="Unassembled WGS sequence"/>
</dbReference>
<organism evidence="7 8">
    <name type="scientific">Klebsormidium nitens</name>
    <name type="common">Green alga</name>
    <name type="synonym">Ulothrix nitens</name>
    <dbReference type="NCBI Taxonomy" id="105231"/>
    <lineage>
        <taxon>Eukaryota</taxon>
        <taxon>Viridiplantae</taxon>
        <taxon>Streptophyta</taxon>
        <taxon>Klebsormidiophyceae</taxon>
        <taxon>Klebsormidiales</taxon>
        <taxon>Klebsormidiaceae</taxon>
        <taxon>Klebsormidium</taxon>
    </lineage>
</organism>
<accession>A0A1Y1HV21</accession>
<proteinExistence type="predicted"/>
<keyword evidence="1" id="KW-0479">Metal-binding</keyword>
<feature type="region of interest" description="Disordered" evidence="5">
    <location>
        <begin position="702"/>
        <end position="723"/>
    </location>
</feature>
<feature type="region of interest" description="Disordered" evidence="5">
    <location>
        <begin position="794"/>
        <end position="817"/>
    </location>
</feature>
<reference evidence="7 8" key="1">
    <citation type="journal article" date="2014" name="Nat. Commun.">
        <title>Klebsormidium flaccidum genome reveals primary factors for plant terrestrial adaptation.</title>
        <authorList>
            <person name="Hori K."/>
            <person name="Maruyama F."/>
            <person name="Fujisawa T."/>
            <person name="Togashi T."/>
            <person name="Yamamoto N."/>
            <person name="Seo M."/>
            <person name="Sato S."/>
            <person name="Yamada T."/>
            <person name="Mori H."/>
            <person name="Tajima N."/>
            <person name="Moriyama T."/>
            <person name="Ikeuchi M."/>
            <person name="Watanabe M."/>
            <person name="Wada H."/>
            <person name="Kobayashi K."/>
            <person name="Saito M."/>
            <person name="Masuda T."/>
            <person name="Sasaki-Sekimoto Y."/>
            <person name="Mashiguchi K."/>
            <person name="Awai K."/>
            <person name="Shimojima M."/>
            <person name="Masuda S."/>
            <person name="Iwai M."/>
            <person name="Nobusawa T."/>
            <person name="Narise T."/>
            <person name="Kondo S."/>
            <person name="Saito H."/>
            <person name="Sato R."/>
            <person name="Murakawa M."/>
            <person name="Ihara Y."/>
            <person name="Oshima-Yamada Y."/>
            <person name="Ohtaka K."/>
            <person name="Satoh M."/>
            <person name="Sonobe K."/>
            <person name="Ishii M."/>
            <person name="Ohtani R."/>
            <person name="Kanamori-Sato M."/>
            <person name="Honoki R."/>
            <person name="Miyazaki D."/>
            <person name="Mochizuki H."/>
            <person name="Umetsu J."/>
            <person name="Higashi K."/>
            <person name="Shibata D."/>
            <person name="Kamiya Y."/>
            <person name="Sato N."/>
            <person name="Nakamura Y."/>
            <person name="Tabata S."/>
            <person name="Ida S."/>
            <person name="Kurokawa K."/>
            <person name="Ohta H."/>
        </authorList>
    </citation>
    <scope>NUCLEOTIDE SEQUENCE [LARGE SCALE GENOMIC DNA]</scope>
    <source>
        <strain evidence="7 8">NIES-2285</strain>
    </source>
</reference>
<protein>
    <recommendedName>
        <fullName evidence="6">MYND-type domain-containing protein</fullName>
    </recommendedName>
</protein>
<dbReference type="PROSITE" id="PS50865">
    <property type="entry name" value="ZF_MYND_2"/>
    <property type="match status" value="1"/>
</dbReference>
<feature type="domain" description="MYND-type" evidence="6">
    <location>
        <begin position="745"/>
        <end position="794"/>
    </location>
</feature>
<evidence type="ECO:0000313" key="8">
    <source>
        <dbReference type="Proteomes" id="UP000054558"/>
    </source>
</evidence>
<evidence type="ECO:0000256" key="5">
    <source>
        <dbReference type="SAM" id="MobiDB-lite"/>
    </source>
</evidence>
<keyword evidence="8" id="KW-1185">Reference proteome</keyword>
<evidence type="ECO:0000313" key="7">
    <source>
        <dbReference type="EMBL" id="GAQ80386.1"/>
    </source>
</evidence>
<dbReference type="SUPFAM" id="SSF144232">
    <property type="entry name" value="HIT/MYND zinc finger-like"/>
    <property type="match status" value="1"/>
</dbReference>
<evidence type="ECO:0000256" key="4">
    <source>
        <dbReference type="PROSITE-ProRule" id="PRU00134"/>
    </source>
</evidence>
<evidence type="ECO:0000256" key="3">
    <source>
        <dbReference type="ARBA" id="ARBA00022833"/>
    </source>
</evidence>
<dbReference type="OrthoDB" id="420187at2759"/>
<evidence type="ECO:0000259" key="6">
    <source>
        <dbReference type="PROSITE" id="PS50865"/>
    </source>
</evidence>
<name>A0A1Y1HV21_KLENI</name>
<sequence length="817" mass="88980">MADGKSDLVAEFLGLVSAKNYGKANHMFVALVDEVAGKMLLPAQEQQLQLKPTKAFKKLLKDEEVVRSMMTILLESDECIVMLSAICRITVAPGFARQIASCSTAVDSLRQLGSLLFPVVLRNLSHSSTVSQTEASALQGCSLYMKTLMNLLGHSPEFTERAFRHEYLPLLTSFFPFPGAPPRAAEGARASLYAHLAVPTMGAFDNFVDTVSKAKNVVRSGAAAGLIPWLTRFFDLLTALLKQFPGRPQENREARVTARSLLFRLNLLCEQATELSPDLLKGADFEALHRSVKDVKPLLDDAGKGNAELFLGQLRHRIQKEKHGPPVLEPSDIGRVMKGLEAVRLAGPSSPVDLTDELLLSLLMLLPGDFGKLLKKNPNVIPVLRDSLVADVSRAAKKPRSLDAKGQERMRNTAMCLCSFLAVGANEKTLPAAVFDNVGSAIVSIFKPGLSVLDPPGHLRLLELLVFCFNSGGDAAATRREYARALARVNFLDLYKPAANLAWHLAATVFGARTWLDPKVVCAHEIQVGRQFGFTPREHTVEGHVSGSLPAGDVNRLVDQALRVLQEACVTPFTPEDRVQDAAEIVRRSVNECPAVLELVVSRIGHVTGLLEIVSSRLTREFGRRFLEDSPSRQGFATPEEISQWMGVCGPLLMVFKSAFDTCKAKRASREKLLRETAGNGGIVVCQGTLRDSRALLTGAATSVGAPRRNPAERAQEAEEQLGESLPQNAIAREIWAAYAELFNLKECTNQACVAGVVEVRQKTFKACGACGAAQYCSRECQMVHWKNGHKKDCKVSRQGANSGREKGKRSKDNGGG</sequence>
<evidence type="ECO:0000256" key="2">
    <source>
        <dbReference type="ARBA" id="ARBA00022771"/>
    </source>
</evidence>